<comment type="caution">
    <text evidence="2">The sequence shown here is derived from an EMBL/GenBank/DDBJ whole genome shotgun (WGS) entry which is preliminary data.</text>
</comment>
<dbReference type="InterPro" id="IPR046474">
    <property type="entry name" value="DUF6795"/>
</dbReference>
<dbReference type="InterPro" id="IPR008969">
    <property type="entry name" value="CarboxyPept-like_regulatory"/>
</dbReference>
<dbReference type="AlphaFoldDB" id="A0A839ULR2"/>
<keyword evidence="3" id="KW-1185">Reference proteome</keyword>
<evidence type="ECO:0000313" key="3">
    <source>
        <dbReference type="Proteomes" id="UP000559987"/>
    </source>
</evidence>
<organism evidence="2 3">
    <name type="scientific">Simiduia aestuariiviva</name>
    <dbReference type="NCBI Taxonomy" id="1510459"/>
    <lineage>
        <taxon>Bacteria</taxon>
        <taxon>Pseudomonadati</taxon>
        <taxon>Pseudomonadota</taxon>
        <taxon>Gammaproteobacteria</taxon>
        <taxon>Cellvibrionales</taxon>
        <taxon>Cellvibrionaceae</taxon>
        <taxon>Simiduia</taxon>
    </lineage>
</organism>
<protein>
    <recommendedName>
        <fullName evidence="1">DUF6795 domain-containing protein</fullName>
    </recommendedName>
</protein>
<sequence length="129" mass="14619">MNKANLFSATEGVITLAGAPLQNAEVIRTVRWRDENHQDSTATDADGNFSFPDLMSDRSLSVLPSEFNAFQKIIVKHNNETFLLWETVKADPVSNGELEGEALRFTCELNEEPRFVHLLLNSIETRCHW</sequence>
<dbReference type="Proteomes" id="UP000559987">
    <property type="component" value="Unassembled WGS sequence"/>
</dbReference>
<reference evidence="2 3" key="1">
    <citation type="submission" date="2020-08" db="EMBL/GenBank/DDBJ databases">
        <title>Genomic Encyclopedia of Type Strains, Phase III (KMG-III): the genomes of soil and plant-associated and newly described type strains.</title>
        <authorList>
            <person name="Whitman W."/>
        </authorList>
    </citation>
    <scope>NUCLEOTIDE SEQUENCE [LARGE SCALE GENOMIC DNA]</scope>
    <source>
        <strain evidence="2 3">CECT 8571</strain>
    </source>
</reference>
<dbReference type="Pfam" id="PF20598">
    <property type="entry name" value="DUF6795"/>
    <property type="match status" value="1"/>
</dbReference>
<dbReference type="EMBL" id="JACHXZ010000001">
    <property type="protein sequence ID" value="MBB3167499.1"/>
    <property type="molecule type" value="Genomic_DNA"/>
</dbReference>
<evidence type="ECO:0000259" key="1">
    <source>
        <dbReference type="Pfam" id="PF20598"/>
    </source>
</evidence>
<gene>
    <name evidence="2" type="ORF">FHS30_000675</name>
</gene>
<dbReference type="SUPFAM" id="SSF49464">
    <property type="entry name" value="Carboxypeptidase regulatory domain-like"/>
    <property type="match status" value="1"/>
</dbReference>
<proteinExistence type="predicted"/>
<name>A0A839ULR2_9GAMM</name>
<dbReference type="RefSeq" id="WP_183908273.1">
    <property type="nucleotide sequence ID" value="NZ_JACHXZ010000001.1"/>
</dbReference>
<feature type="domain" description="DUF6795" evidence="1">
    <location>
        <begin position="11"/>
        <end position="112"/>
    </location>
</feature>
<evidence type="ECO:0000313" key="2">
    <source>
        <dbReference type="EMBL" id="MBB3167499.1"/>
    </source>
</evidence>
<accession>A0A839ULR2</accession>